<reference evidence="2 3" key="1">
    <citation type="submission" date="2019-06" db="EMBL/GenBank/DDBJ databases">
        <title>Sequencing the genomes of 1000 actinobacteria strains.</title>
        <authorList>
            <person name="Klenk H.-P."/>
        </authorList>
    </citation>
    <scope>NUCLEOTIDE SEQUENCE [LARGE SCALE GENOMIC DNA]</scope>
    <source>
        <strain evidence="2 3">DSM 45511</strain>
    </source>
</reference>
<dbReference type="OrthoDB" id="2379922at2"/>
<proteinExistence type="predicted"/>
<keyword evidence="3" id="KW-1185">Reference proteome</keyword>
<protein>
    <submittedName>
        <fullName evidence="2">Ribosomal protein S12 methylthiotransferase accessory factor</fullName>
    </submittedName>
</protein>
<dbReference type="Proteomes" id="UP000319818">
    <property type="component" value="Unassembled WGS sequence"/>
</dbReference>
<dbReference type="NCBIfam" id="TIGR03604">
    <property type="entry name" value="TOMM_cyclo_SagD"/>
    <property type="match status" value="1"/>
</dbReference>
<dbReference type="InterPro" id="IPR022291">
    <property type="entry name" value="Bacteriocin_synth_cyclodeHase"/>
</dbReference>
<dbReference type="Gene3D" id="3.30.1330.230">
    <property type="match status" value="1"/>
</dbReference>
<dbReference type="InterPro" id="IPR027624">
    <property type="entry name" value="TOMM_cyclo_SagD"/>
</dbReference>
<keyword evidence="2" id="KW-0687">Ribonucleoprotein</keyword>
<dbReference type="PANTHER" id="PTHR37809">
    <property type="entry name" value="RIBOSOMAL PROTEIN S12 METHYLTHIOTRANSFERASE ACCESSORY FACTOR YCAO"/>
    <property type="match status" value="1"/>
</dbReference>
<evidence type="ECO:0000313" key="2">
    <source>
        <dbReference type="EMBL" id="TQM35039.1"/>
    </source>
</evidence>
<sequence>MTDTAFAPVVTAPVLLVGSGRVHAAIASALTGRSRAVGADEATDPGAAAVLVAATDADDPKGLRRLQRVAADRGIPFLPVRVERDRVLVGPAAHPAEPGCPTCAMRRRRVNRDDAPARAALIREHGPALAATPSVLVTPVVARAVAGVVADEVEHLASGRDAERTGHALVSVSLRTAAVHRNPVLPDPLCPDCARLPADGPTAAILAPRPLPKPVPSRMRLTDLTTRAAELRELYVDAETGVIASIGNDTRGGIPVAVARLEPGSDGDDSRHGFGRTDSFLGADTTALAEALERLAMFRPRGRRTAVRAAYADVADRAVDPRTLGLYPDGRYERPGFPFARFDPAAPLRWVWGYSFGRCEPVLVPESYVYLGVATPDEPALAFECSNGYALGSTFEEAVLHGLLEVAERDAFLMTWYARLPVPRVDLDSATDRRIPLLAELVRRRLGYEVVVFATTLEQRIPAFWTMAVDRVGGPGRPALMCAAAAHPDPERALRSALNEVGPGIDGLRRRYEPEAASRMLAEPDLVRVMDDHGLLYGHPEAAARLGFLPVDGPRRALSEIAGAGEWPHHDDLADDLAGLVGRYLGSGLDVVAVDTTSPEHRAGGLACAKVIVPGTLPMTFGHPFRRTHGLPRLATVPRTLGFRDDDLPEAAINADPHPFP</sequence>
<comment type="caution">
    <text evidence="2">The sequence shown here is derived from an EMBL/GenBank/DDBJ whole genome shotgun (WGS) entry which is preliminary data.</text>
</comment>
<dbReference type="AlphaFoldDB" id="A0A543FMD3"/>
<keyword evidence="2" id="KW-0808">Transferase</keyword>
<keyword evidence="2" id="KW-0689">Ribosomal protein</keyword>
<dbReference type="GO" id="GO:0016740">
    <property type="term" value="F:transferase activity"/>
    <property type="evidence" value="ECO:0007669"/>
    <property type="project" value="UniProtKB-KW"/>
</dbReference>
<dbReference type="NCBIfam" id="TIGR03882">
    <property type="entry name" value="cyclo_dehyd_2"/>
    <property type="match status" value="1"/>
</dbReference>
<name>A0A543FMD3_9PSEU</name>
<gene>
    <name evidence="2" type="ORF">FB388_6465</name>
</gene>
<dbReference type="Gene3D" id="3.40.50.720">
    <property type="entry name" value="NAD(P)-binding Rossmann-like Domain"/>
    <property type="match status" value="1"/>
</dbReference>
<dbReference type="GO" id="GO:0005840">
    <property type="term" value="C:ribosome"/>
    <property type="evidence" value="ECO:0007669"/>
    <property type="project" value="UniProtKB-KW"/>
</dbReference>
<dbReference type="Gene3D" id="3.30.40.250">
    <property type="match status" value="1"/>
</dbReference>
<accession>A0A543FMD3</accession>
<dbReference type="RefSeq" id="WP_142106445.1">
    <property type="nucleotide sequence ID" value="NZ_VFPH01000003.1"/>
</dbReference>
<dbReference type="PANTHER" id="PTHR37809:SF1">
    <property type="entry name" value="RIBOSOMAL PROTEIN S12 METHYLTHIOTRANSFERASE ACCESSORY FACTOR YCAO"/>
    <property type="match status" value="1"/>
</dbReference>
<dbReference type="InterPro" id="IPR003776">
    <property type="entry name" value="YcaO-like_dom"/>
</dbReference>
<evidence type="ECO:0000259" key="1">
    <source>
        <dbReference type="PROSITE" id="PS51664"/>
    </source>
</evidence>
<dbReference type="Gene3D" id="3.30.160.660">
    <property type="match status" value="1"/>
</dbReference>
<dbReference type="Pfam" id="PF02624">
    <property type="entry name" value="YcaO"/>
    <property type="match status" value="1"/>
</dbReference>
<dbReference type="EMBL" id="VFPH01000003">
    <property type="protein sequence ID" value="TQM35039.1"/>
    <property type="molecule type" value="Genomic_DNA"/>
</dbReference>
<organism evidence="2 3">
    <name type="scientific">Pseudonocardia cypriaca</name>
    <dbReference type="NCBI Taxonomy" id="882449"/>
    <lineage>
        <taxon>Bacteria</taxon>
        <taxon>Bacillati</taxon>
        <taxon>Actinomycetota</taxon>
        <taxon>Actinomycetes</taxon>
        <taxon>Pseudonocardiales</taxon>
        <taxon>Pseudonocardiaceae</taxon>
        <taxon>Pseudonocardia</taxon>
    </lineage>
</organism>
<dbReference type="PROSITE" id="PS51664">
    <property type="entry name" value="YCAO"/>
    <property type="match status" value="1"/>
</dbReference>
<evidence type="ECO:0000313" key="3">
    <source>
        <dbReference type="Proteomes" id="UP000319818"/>
    </source>
</evidence>
<feature type="domain" description="YcaO" evidence="1">
    <location>
        <begin position="273"/>
        <end position="661"/>
    </location>
</feature>